<evidence type="ECO:0000256" key="10">
    <source>
        <dbReference type="ARBA" id="ARBA00023242"/>
    </source>
</evidence>
<dbReference type="GO" id="GO:0008270">
    <property type="term" value="F:zinc ion binding"/>
    <property type="evidence" value="ECO:0007669"/>
    <property type="project" value="UniProtKB-KW"/>
</dbReference>
<evidence type="ECO:0000259" key="12">
    <source>
        <dbReference type="PROSITE" id="PS50157"/>
    </source>
</evidence>
<keyword evidence="5 11" id="KW-0863">Zinc-finger</keyword>
<dbReference type="AlphaFoldDB" id="A0A7J7RFV4"/>
<keyword evidence="10" id="KW-0539">Nucleus</keyword>
<sequence length="459" mass="53026">MTQAQEPLTLEDVAVDFTWEEWQLLGPDQKILYRDVMLETYSHLLSVGYQVSKPDALSKLELGEETWTIDNELHRLVCPDTGKVDNYLQDHWENQRMLEGMEQMHKQDTFGNIVPQSKRHFPFRQNHGVFDFYMKTLKSNLSLVKQSKSYETKNSAKLNGDGKSFQHGKHDFHLAVKFPVSAKPISNKSQLIKHQGTQEVEKAHVCSECGKSFAKKSQLTDHERIHTGEKPYSCSLCAEVFSRKSRLNDHQKIHEKEKSFICSDCGKVFTMKSRLIEHQRTHTGEKPYVCNECGKGFPGKRNLIVHQQNHTGEKCYVCGECGKGFTGKSRLIIHQRTHTGEKPYTCSDCGKAFTTKHYVLIHQRNHTGEKPYVCNECGKGFTMKNRLIEHQRTHTGEKPYVCSDCGKGFTRKSNLIVHQRNHTVEKSYVCDELWKRLHGEEHAYHTSANAYWRETLHLQ</sequence>
<evidence type="ECO:0000256" key="11">
    <source>
        <dbReference type="PROSITE-ProRule" id="PRU00042"/>
    </source>
</evidence>
<dbReference type="PROSITE" id="PS50157">
    <property type="entry name" value="ZINC_FINGER_C2H2_2"/>
    <property type="match status" value="8"/>
</dbReference>
<dbReference type="Proteomes" id="UP000527355">
    <property type="component" value="Unassembled WGS sequence"/>
</dbReference>
<accession>A0A7J7RFV4</accession>
<evidence type="ECO:0000256" key="4">
    <source>
        <dbReference type="ARBA" id="ARBA00022737"/>
    </source>
</evidence>
<dbReference type="SUPFAM" id="SSF109640">
    <property type="entry name" value="KRAB domain (Kruppel-associated box)"/>
    <property type="match status" value="1"/>
</dbReference>
<evidence type="ECO:0000256" key="8">
    <source>
        <dbReference type="ARBA" id="ARBA00023125"/>
    </source>
</evidence>
<evidence type="ECO:0000256" key="3">
    <source>
        <dbReference type="ARBA" id="ARBA00022723"/>
    </source>
</evidence>
<evidence type="ECO:0000256" key="9">
    <source>
        <dbReference type="ARBA" id="ARBA00023163"/>
    </source>
</evidence>
<keyword evidence="8" id="KW-0238">DNA-binding</keyword>
<feature type="domain" description="C2H2-type" evidence="12">
    <location>
        <begin position="260"/>
        <end position="287"/>
    </location>
</feature>
<dbReference type="CDD" id="cd07765">
    <property type="entry name" value="KRAB_A-box"/>
    <property type="match status" value="1"/>
</dbReference>
<keyword evidence="7" id="KW-0805">Transcription regulation</keyword>
<keyword evidence="3" id="KW-0479">Metal-binding</keyword>
<evidence type="ECO:0000313" key="14">
    <source>
        <dbReference type="EMBL" id="KAF6275029.1"/>
    </source>
</evidence>
<comment type="similarity">
    <text evidence="2">Belongs to the krueppel C2H2-type zinc-finger protein family.</text>
</comment>
<evidence type="ECO:0000256" key="5">
    <source>
        <dbReference type="ARBA" id="ARBA00022771"/>
    </source>
</evidence>
<dbReference type="SUPFAM" id="SSF57667">
    <property type="entry name" value="beta-beta-alpha zinc fingers"/>
    <property type="match status" value="4"/>
</dbReference>
<dbReference type="GO" id="GO:0000978">
    <property type="term" value="F:RNA polymerase II cis-regulatory region sequence-specific DNA binding"/>
    <property type="evidence" value="ECO:0007669"/>
    <property type="project" value="TreeGrafter"/>
</dbReference>
<feature type="domain" description="C2H2-type" evidence="12">
    <location>
        <begin position="316"/>
        <end position="343"/>
    </location>
</feature>
<dbReference type="PROSITE" id="PS50805">
    <property type="entry name" value="KRAB"/>
    <property type="match status" value="1"/>
</dbReference>
<organism evidence="14 15">
    <name type="scientific">Myotis myotis</name>
    <name type="common">Greater mouse-eared bat</name>
    <name type="synonym">Vespertilio myotis</name>
    <dbReference type="NCBI Taxonomy" id="51298"/>
    <lineage>
        <taxon>Eukaryota</taxon>
        <taxon>Metazoa</taxon>
        <taxon>Chordata</taxon>
        <taxon>Craniata</taxon>
        <taxon>Vertebrata</taxon>
        <taxon>Euteleostomi</taxon>
        <taxon>Mammalia</taxon>
        <taxon>Eutheria</taxon>
        <taxon>Laurasiatheria</taxon>
        <taxon>Chiroptera</taxon>
        <taxon>Yangochiroptera</taxon>
        <taxon>Vespertilionidae</taxon>
        <taxon>Myotis</taxon>
    </lineage>
</organism>
<feature type="domain" description="C2H2-type" evidence="12">
    <location>
        <begin position="372"/>
        <end position="399"/>
    </location>
</feature>
<dbReference type="VEuPathDB" id="HostDB:LOC118649182"/>
<dbReference type="Pfam" id="PF00096">
    <property type="entry name" value="zf-C2H2"/>
    <property type="match status" value="8"/>
</dbReference>
<proteinExistence type="inferred from homology"/>
<dbReference type="InterPro" id="IPR036051">
    <property type="entry name" value="KRAB_dom_sf"/>
</dbReference>
<evidence type="ECO:0000256" key="2">
    <source>
        <dbReference type="ARBA" id="ARBA00006991"/>
    </source>
</evidence>
<dbReference type="EMBL" id="JABWUV010000028">
    <property type="protein sequence ID" value="KAF6275029.1"/>
    <property type="molecule type" value="Genomic_DNA"/>
</dbReference>
<dbReference type="FunFam" id="3.30.160.60:FF:000069">
    <property type="entry name" value="Zinc finger protein 572"/>
    <property type="match status" value="1"/>
</dbReference>
<dbReference type="GO" id="GO:0005634">
    <property type="term" value="C:nucleus"/>
    <property type="evidence" value="ECO:0007669"/>
    <property type="project" value="UniProtKB-SubCell"/>
</dbReference>
<dbReference type="PANTHER" id="PTHR24393:SF139">
    <property type="entry name" value="ZINC FINGER PROTEIN 615"/>
    <property type="match status" value="1"/>
</dbReference>
<feature type="domain" description="C2H2-type" evidence="12">
    <location>
        <begin position="232"/>
        <end position="259"/>
    </location>
</feature>
<comment type="subcellular location">
    <subcellularLocation>
        <location evidence="1">Nucleus</location>
    </subcellularLocation>
</comment>
<dbReference type="SMART" id="SM00349">
    <property type="entry name" value="KRAB"/>
    <property type="match status" value="1"/>
</dbReference>
<name>A0A7J7RFV4_MYOMY</name>
<protein>
    <submittedName>
        <fullName evidence="14">Zinc finger protein 432</fullName>
    </submittedName>
</protein>
<dbReference type="InterPro" id="IPR001909">
    <property type="entry name" value="KRAB"/>
</dbReference>
<gene>
    <name evidence="14" type="ORF">mMyoMyo1_021047</name>
</gene>
<feature type="domain" description="C2H2-type" evidence="12">
    <location>
        <begin position="204"/>
        <end position="231"/>
    </location>
</feature>
<dbReference type="FunFam" id="3.30.160.60:FF:000912">
    <property type="entry name" value="Zinc finger protein 660"/>
    <property type="match status" value="1"/>
</dbReference>
<evidence type="ECO:0000256" key="6">
    <source>
        <dbReference type="ARBA" id="ARBA00022833"/>
    </source>
</evidence>
<dbReference type="FunFam" id="3.30.160.60:FF:000029">
    <property type="entry name" value="GLI family zinc finger 4"/>
    <property type="match status" value="1"/>
</dbReference>
<feature type="domain" description="C2H2-type" evidence="12">
    <location>
        <begin position="400"/>
        <end position="427"/>
    </location>
</feature>
<dbReference type="FunFam" id="3.30.160.60:FF:002063">
    <property type="entry name" value="RB associated KRAB zinc finger"/>
    <property type="match status" value="1"/>
</dbReference>
<evidence type="ECO:0000256" key="7">
    <source>
        <dbReference type="ARBA" id="ARBA00023015"/>
    </source>
</evidence>
<keyword evidence="4" id="KW-0677">Repeat</keyword>
<feature type="domain" description="C2H2-type" evidence="12">
    <location>
        <begin position="344"/>
        <end position="371"/>
    </location>
</feature>
<dbReference type="InterPro" id="IPR036236">
    <property type="entry name" value="Znf_C2H2_sf"/>
</dbReference>
<evidence type="ECO:0000256" key="1">
    <source>
        <dbReference type="ARBA" id="ARBA00004123"/>
    </source>
</evidence>
<dbReference type="Gene3D" id="3.30.160.60">
    <property type="entry name" value="Classic Zinc Finger"/>
    <property type="match status" value="8"/>
</dbReference>
<reference evidence="14 15" key="1">
    <citation type="journal article" date="2020" name="Nature">
        <title>Six reference-quality genomes reveal evolution of bat adaptations.</title>
        <authorList>
            <person name="Jebb D."/>
            <person name="Huang Z."/>
            <person name="Pippel M."/>
            <person name="Hughes G.M."/>
            <person name="Lavrichenko K."/>
            <person name="Devanna P."/>
            <person name="Winkler S."/>
            <person name="Jermiin L.S."/>
            <person name="Skirmuntt E.C."/>
            <person name="Katzourakis A."/>
            <person name="Burkitt-Gray L."/>
            <person name="Ray D.A."/>
            <person name="Sullivan K.A.M."/>
            <person name="Roscito J.G."/>
            <person name="Kirilenko B.M."/>
            <person name="Davalos L.M."/>
            <person name="Corthals A.P."/>
            <person name="Power M.L."/>
            <person name="Jones G."/>
            <person name="Ransome R.D."/>
            <person name="Dechmann D.K.N."/>
            <person name="Locatelli A.G."/>
            <person name="Puechmaille S.J."/>
            <person name="Fedrigo O."/>
            <person name="Jarvis E.D."/>
            <person name="Hiller M."/>
            <person name="Vernes S.C."/>
            <person name="Myers E.W."/>
            <person name="Teeling E.C."/>
        </authorList>
    </citation>
    <scope>NUCLEOTIDE SEQUENCE [LARGE SCALE GENOMIC DNA]</scope>
    <source>
        <strain evidence="14">MMyoMyo1</strain>
        <tissue evidence="14">Flight muscle</tissue>
    </source>
</reference>
<dbReference type="FunFam" id="3.30.160.60:FF:000016">
    <property type="entry name" value="zinc finger protein 37 homolog"/>
    <property type="match status" value="1"/>
</dbReference>
<feature type="domain" description="KRAB" evidence="13">
    <location>
        <begin position="8"/>
        <end position="79"/>
    </location>
</feature>
<dbReference type="PANTHER" id="PTHR24393">
    <property type="entry name" value="ZINC FINGER PROTEIN"/>
    <property type="match status" value="1"/>
</dbReference>
<dbReference type="Gene3D" id="6.10.140.140">
    <property type="match status" value="1"/>
</dbReference>
<dbReference type="InterPro" id="IPR013087">
    <property type="entry name" value="Znf_C2H2_type"/>
</dbReference>
<evidence type="ECO:0000259" key="13">
    <source>
        <dbReference type="PROSITE" id="PS50805"/>
    </source>
</evidence>
<dbReference type="SMART" id="SM00355">
    <property type="entry name" value="ZnF_C2H2"/>
    <property type="match status" value="8"/>
</dbReference>
<dbReference type="PROSITE" id="PS00028">
    <property type="entry name" value="ZINC_FINGER_C2H2_1"/>
    <property type="match status" value="8"/>
</dbReference>
<keyword evidence="6" id="KW-0862">Zinc</keyword>
<dbReference type="FunFam" id="3.30.160.60:FF:001672">
    <property type="entry name" value="Zinc finger protein 614"/>
    <property type="match status" value="1"/>
</dbReference>
<dbReference type="GO" id="GO:0001228">
    <property type="term" value="F:DNA-binding transcription activator activity, RNA polymerase II-specific"/>
    <property type="evidence" value="ECO:0007669"/>
    <property type="project" value="TreeGrafter"/>
</dbReference>
<comment type="caution">
    <text evidence="14">The sequence shown here is derived from an EMBL/GenBank/DDBJ whole genome shotgun (WGS) entry which is preliminary data.</text>
</comment>
<evidence type="ECO:0000313" key="15">
    <source>
        <dbReference type="Proteomes" id="UP000527355"/>
    </source>
</evidence>
<dbReference type="Pfam" id="PF01352">
    <property type="entry name" value="KRAB"/>
    <property type="match status" value="1"/>
</dbReference>
<feature type="domain" description="C2H2-type" evidence="12">
    <location>
        <begin position="288"/>
        <end position="315"/>
    </location>
</feature>
<keyword evidence="15" id="KW-1185">Reference proteome</keyword>
<keyword evidence="9" id="KW-0804">Transcription</keyword>
<dbReference type="FunFam" id="3.30.160.60:FF:000358">
    <property type="entry name" value="zinc finger protein 24"/>
    <property type="match status" value="2"/>
</dbReference>